<evidence type="ECO:0000259" key="1">
    <source>
        <dbReference type="Pfam" id="PF07143"/>
    </source>
</evidence>
<proteinExistence type="predicted"/>
<keyword evidence="3" id="KW-1185">Reference proteome</keyword>
<protein>
    <submittedName>
        <fullName evidence="2">Carotenoid 1,2-hydratase</fullName>
    </submittedName>
</protein>
<accession>A0A1V3N8W6</accession>
<sequence length="356" mass="39708">MLLTACAPDTPPESVDVSAALGGDDVAGYLRADTPREFSFPEDHGPHPGFRNEWWYVVGNLDSEAGRRFGFQITFFRVALTPDVPESPSAWATDHVWMAHLAVTDVGSGAHHAFERFARGAAGLAGAELDPFRVWLEDWRLVALEGNDFPWRLQAFESDAGVDLVFDPRKPPVLQGDGGLSQKGAGEGNASYYYSMTRLDARGSLRIGDEVHEVAGSAWLDREWSTSALAEDQAGWDWFALQLDDDYELMYYQMRREDGSADPYSKGLIVAPDGGSKLIRREVVNLEVLRTWRSPTGRTYPVSWRLHVAPMGREFEIRAVHDAQEMNMTVRYWEGAVDVLEDGEPTGRGYVELTGY</sequence>
<dbReference type="Pfam" id="PF17186">
    <property type="entry name" value="Lipocalin_9"/>
    <property type="match status" value="1"/>
</dbReference>
<evidence type="ECO:0000313" key="3">
    <source>
        <dbReference type="Proteomes" id="UP000189462"/>
    </source>
</evidence>
<dbReference type="AlphaFoldDB" id="A0A1V3N8W6"/>
<comment type="caution">
    <text evidence="2">The sequence shown here is derived from an EMBL/GenBank/DDBJ whole genome shotgun (WGS) entry which is preliminary data.</text>
</comment>
<dbReference type="InterPro" id="IPR023374">
    <property type="entry name" value="AttH-like_dom_sf"/>
</dbReference>
<dbReference type="STRING" id="108003.B1C78_16180"/>
<dbReference type="EMBL" id="MVBK01000125">
    <property type="protein sequence ID" value="OOG21475.1"/>
    <property type="molecule type" value="Genomic_DNA"/>
</dbReference>
<name>A0A1V3N8W6_9GAMM</name>
<evidence type="ECO:0000313" key="2">
    <source>
        <dbReference type="EMBL" id="OOG21475.1"/>
    </source>
</evidence>
<dbReference type="Gene3D" id="2.40.370.10">
    <property type="entry name" value="AttH-like domain"/>
    <property type="match status" value="2"/>
</dbReference>
<reference evidence="2 3" key="1">
    <citation type="submission" date="2017-02" db="EMBL/GenBank/DDBJ databases">
        <title>Genomic diversity within the haloalkaliphilic genus Thioalkalivibrio.</title>
        <authorList>
            <person name="Ahn A.-C."/>
            <person name="Meier-Kolthoff J."/>
            <person name="Overmars L."/>
            <person name="Richter M."/>
            <person name="Woyke T."/>
            <person name="Sorokin D.Y."/>
            <person name="Muyzer G."/>
        </authorList>
    </citation>
    <scope>NUCLEOTIDE SEQUENCE [LARGE SCALE GENOMIC DNA]</scope>
    <source>
        <strain evidence="2 3">ALJD</strain>
    </source>
</reference>
<dbReference type="RefSeq" id="WP_175628343.1">
    <property type="nucleotide sequence ID" value="NZ_MVBK01000125.1"/>
</dbReference>
<organism evidence="2 3">
    <name type="scientific">Thioalkalivibrio denitrificans</name>
    <dbReference type="NCBI Taxonomy" id="108003"/>
    <lineage>
        <taxon>Bacteria</taxon>
        <taxon>Pseudomonadati</taxon>
        <taxon>Pseudomonadota</taxon>
        <taxon>Gammaproteobacteria</taxon>
        <taxon>Chromatiales</taxon>
        <taxon>Ectothiorhodospiraceae</taxon>
        <taxon>Thioalkalivibrio</taxon>
    </lineage>
</organism>
<dbReference type="PANTHER" id="PTHR38591:SF1">
    <property type="entry name" value="BLL1000 PROTEIN"/>
    <property type="match status" value="1"/>
</dbReference>
<gene>
    <name evidence="2" type="ORF">B1C78_16180</name>
</gene>
<dbReference type="Proteomes" id="UP000189462">
    <property type="component" value="Unassembled WGS sequence"/>
</dbReference>
<dbReference type="PANTHER" id="PTHR38591">
    <property type="entry name" value="HYDROLASE"/>
    <property type="match status" value="1"/>
</dbReference>
<feature type="domain" description="AttH" evidence="1">
    <location>
        <begin position="53"/>
        <end position="226"/>
    </location>
</feature>
<dbReference type="InterPro" id="IPR010791">
    <property type="entry name" value="AttH_dom"/>
</dbReference>
<dbReference type="SUPFAM" id="SSF159245">
    <property type="entry name" value="AttH-like"/>
    <property type="match status" value="1"/>
</dbReference>
<dbReference type="Pfam" id="PF07143">
    <property type="entry name" value="CrtC"/>
    <property type="match status" value="1"/>
</dbReference>